<dbReference type="InterPro" id="IPR018062">
    <property type="entry name" value="HTH_AraC-typ_CS"/>
</dbReference>
<evidence type="ECO:0000256" key="1">
    <source>
        <dbReference type="ARBA" id="ARBA00023015"/>
    </source>
</evidence>
<dbReference type="PANTHER" id="PTHR43280:SF32">
    <property type="entry name" value="TRANSCRIPTIONAL REGULATORY PROTEIN"/>
    <property type="match status" value="1"/>
</dbReference>
<dbReference type="Pfam" id="PF02311">
    <property type="entry name" value="AraC_binding"/>
    <property type="match status" value="1"/>
</dbReference>
<dbReference type="InterPro" id="IPR009057">
    <property type="entry name" value="Homeodomain-like_sf"/>
</dbReference>
<reference evidence="5 6" key="1">
    <citation type="submission" date="2020-04" db="EMBL/GenBank/DDBJ databases">
        <title>Flammeovirga sp. SR4, a novel species isolated from seawater.</title>
        <authorList>
            <person name="Wang X."/>
        </authorList>
    </citation>
    <scope>NUCLEOTIDE SEQUENCE [LARGE SCALE GENOMIC DNA]</scope>
    <source>
        <strain evidence="5 6">ATCC 23126</strain>
    </source>
</reference>
<proteinExistence type="predicted"/>
<dbReference type="SUPFAM" id="SSF46689">
    <property type="entry name" value="Homeodomain-like"/>
    <property type="match status" value="1"/>
</dbReference>
<evidence type="ECO:0000313" key="5">
    <source>
        <dbReference type="EMBL" id="NME68411.1"/>
    </source>
</evidence>
<comment type="caution">
    <text evidence="5">The sequence shown here is derived from an EMBL/GenBank/DDBJ whole genome shotgun (WGS) entry which is preliminary data.</text>
</comment>
<dbReference type="InterPro" id="IPR020449">
    <property type="entry name" value="Tscrpt_reg_AraC-type_HTH"/>
</dbReference>
<dbReference type="Proteomes" id="UP000576082">
    <property type="component" value="Unassembled WGS sequence"/>
</dbReference>
<evidence type="ECO:0000313" key="6">
    <source>
        <dbReference type="Proteomes" id="UP000576082"/>
    </source>
</evidence>
<dbReference type="InterPro" id="IPR014710">
    <property type="entry name" value="RmlC-like_jellyroll"/>
</dbReference>
<gene>
    <name evidence="5" type="ORF">HHU12_10620</name>
</gene>
<name>A0A7X9P2M1_9BACT</name>
<evidence type="ECO:0000256" key="3">
    <source>
        <dbReference type="ARBA" id="ARBA00023163"/>
    </source>
</evidence>
<keyword evidence="3" id="KW-0804">Transcription</keyword>
<sequence>MKNLIPTYSLDKFKPIGNSKHPFQIEVFDANRHFEVQYPHKHDFFEVLFLTQGSGLHVIDDNEYKVEPPCMFFLSPGQAHKLELSKDIAGYIFLFTAEFYLIDKSNKNKLLEFPFFFNLKQENPPLKLEEPMDVAFLTQLFVKGCDEMDQTDVVSHEMANSILDLILNTCNQIYPKEQRAIEKGKGHLMVKRFRELIEEKYQENLSVRDFAEFLNVTENHLTQTVKGLTGKTSKELIMDKQVLEIKRLLKHTDLTVTQVCHYLNFKDQSYFSKFFKKLTGQTPNAYRERSLKST</sequence>
<dbReference type="Pfam" id="PF12833">
    <property type="entry name" value="HTH_18"/>
    <property type="match status" value="1"/>
</dbReference>
<keyword evidence="1" id="KW-0805">Transcription regulation</keyword>
<evidence type="ECO:0000256" key="2">
    <source>
        <dbReference type="ARBA" id="ARBA00023125"/>
    </source>
</evidence>
<dbReference type="SUPFAM" id="SSF51215">
    <property type="entry name" value="Regulatory protein AraC"/>
    <property type="match status" value="1"/>
</dbReference>
<dbReference type="RefSeq" id="WP_169656713.1">
    <property type="nucleotide sequence ID" value="NZ_JABANE010000023.1"/>
</dbReference>
<dbReference type="GO" id="GO:0043565">
    <property type="term" value="F:sequence-specific DNA binding"/>
    <property type="evidence" value="ECO:0007669"/>
    <property type="project" value="InterPro"/>
</dbReference>
<dbReference type="EMBL" id="JABANE010000023">
    <property type="protein sequence ID" value="NME68411.1"/>
    <property type="molecule type" value="Genomic_DNA"/>
</dbReference>
<protein>
    <submittedName>
        <fullName evidence="5">Helix-turn-helix domain-containing protein</fullName>
    </submittedName>
</protein>
<dbReference type="InterPro" id="IPR018060">
    <property type="entry name" value="HTH_AraC"/>
</dbReference>
<dbReference type="PROSITE" id="PS01124">
    <property type="entry name" value="HTH_ARAC_FAMILY_2"/>
    <property type="match status" value="1"/>
</dbReference>
<dbReference type="InterPro" id="IPR003313">
    <property type="entry name" value="AraC-bd"/>
</dbReference>
<dbReference type="PROSITE" id="PS00041">
    <property type="entry name" value="HTH_ARAC_FAMILY_1"/>
    <property type="match status" value="1"/>
</dbReference>
<dbReference type="Gene3D" id="1.10.10.60">
    <property type="entry name" value="Homeodomain-like"/>
    <property type="match status" value="1"/>
</dbReference>
<dbReference type="GO" id="GO:0003700">
    <property type="term" value="F:DNA-binding transcription factor activity"/>
    <property type="evidence" value="ECO:0007669"/>
    <property type="project" value="InterPro"/>
</dbReference>
<dbReference type="SMART" id="SM00342">
    <property type="entry name" value="HTH_ARAC"/>
    <property type="match status" value="1"/>
</dbReference>
<dbReference type="InterPro" id="IPR037923">
    <property type="entry name" value="HTH-like"/>
</dbReference>
<accession>A0A7X9P2M1</accession>
<feature type="domain" description="HTH araC/xylS-type" evidence="4">
    <location>
        <begin position="191"/>
        <end position="289"/>
    </location>
</feature>
<dbReference type="AlphaFoldDB" id="A0A7X9P2M1"/>
<dbReference type="PRINTS" id="PR00032">
    <property type="entry name" value="HTHARAC"/>
</dbReference>
<evidence type="ECO:0000259" key="4">
    <source>
        <dbReference type="PROSITE" id="PS01124"/>
    </source>
</evidence>
<dbReference type="Gene3D" id="2.60.120.10">
    <property type="entry name" value="Jelly Rolls"/>
    <property type="match status" value="1"/>
</dbReference>
<keyword evidence="2" id="KW-0238">DNA-binding</keyword>
<keyword evidence="6" id="KW-1185">Reference proteome</keyword>
<dbReference type="PANTHER" id="PTHR43280">
    <property type="entry name" value="ARAC-FAMILY TRANSCRIPTIONAL REGULATOR"/>
    <property type="match status" value="1"/>
</dbReference>
<organism evidence="5 6">
    <name type="scientific">Flammeovirga aprica JL-4</name>
    <dbReference type="NCBI Taxonomy" id="694437"/>
    <lineage>
        <taxon>Bacteria</taxon>
        <taxon>Pseudomonadati</taxon>
        <taxon>Bacteroidota</taxon>
        <taxon>Cytophagia</taxon>
        <taxon>Cytophagales</taxon>
        <taxon>Flammeovirgaceae</taxon>
        <taxon>Flammeovirga</taxon>
    </lineage>
</organism>